<comment type="similarity">
    <text evidence="1">Belongs to the SMC family. SbcC subfamily.</text>
</comment>
<keyword evidence="6" id="KW-0378">Hydrolase</keyword>
<dbReference type="GO" id="GO:0006302">
    <property type="term" value="P:double-strand break repair"/>
    <property type="evidence" value="ECO:0007669"/>
    <property type="project" value="InterPro"/>
</dbReference>
<evidence type="ECO:0000256" key="4">
    <source>
        <dbReference type="SAM" id="Coils"/>
    </source>
</evidence>
<dbReference type="SUPFAM" id="SSF52540">
    <property type="entry name" value="P-loop containing nucleoside triphosphate hydrolases"/>
    <property type="match status" value="2"/>
</dbReference>
<keyword evidence="6" id="KW-0269">Exonuclease</keyword>
<dbReference type="EMBL" id="FMUS01000009">
    <property type="protein sequence ID" value="SCY51843.1"/>
    <property type="molecule type" value="Genomic_DNA"/>
</dbReference>
<name>A0A1G5GJY8_9FIRM</name>
<dbReference type="Proteomes" id="UP000198636">
    <property type="component" value="Unassembled WGS sequence"/>
</dbReference>
<comment type="subunit">
    <text evidence="2">Heterodimer of SbcC and SbcD.</text>
</comment>
<feature type="coiled-coil region" evidence="4">
    <location>
        <begin position="362"/>
        <end position="504"/>
    </location>
</feature>
<reference evidence="6 7" key="1">
    <citation type="submission" date="2016-10" db="EMBL/GenBank/DDBJ databases">
        <authorList>
            <person name="de Groot N.N."/>
        </authorList>
    </citation>
    <scope>NUCLEOTIDE SEQUENCE [LARGE SCALE GENOMIC DNA]</scope>
    <source>
        <strain evidence="6 7">DSM 18978</strain>
    </source>
</reference>
<keyword evidence="6" id="KW-0540">Nuclease</keyword>
<evidence type="ECO:0000259" key="5">
    <source>
        <dbReference type="Pfam" id="PF13476"/>
    </source>
</evidence>
<dbReference type="RefSeq" id="WP_176758933.1">
    <property type="nucleotide sequence ID" value="NZ_FMUS01000009.1"/>
</dbReference>
<dbReference type="PANTHER" id="PTHR32114:SF2">
    <property type="entry name" value="ABC TRANSPORTER ABCH.3"/>
    <property type="match status" value="1"/>
</dbReference>
<evidence type="ECO:0000313" key="7">
    <source>
        <dbReference type="Proteomes" id="UP000198636"/>
    </source>
</evidence>
<feature type="coiled-coil region" evidence="4">
    <location>
        <begin position="613"/>
        <end position="664"/>
    </location>
</feature>
<feature type="coiled-coil region" evidence="4">
    <location>
        <begin position="767"/>
        <end position="844"/>
    </location>
</feature>
<organism evidence="6 7">
    <name type="scientific">Alkaliphilus peptidifermentans DSM 18978</name>
    <dbReference type="NCBI Taxonomy" id="1120976"/>
    <lineage>
        <taxon>Bacteria</taxon>
        <taxon>Bacillati</taxon>
        <taxon>Bacillota</taxon>
        <taxon>Clostridia</taxon>
        <taxon>Peptostreptococcales</taxon>
        <taxon>Natronincolaceae</taxon>
        <taxon>Alkaliphilus</taxon>
    </lineage>
</organism>
<evidence type="ECO:0000313" key="6">
    <source>
        <dbReference type="EMBL" id="SCY51843.1"/>
    </source>
</evidence>
<dbReference type="GO" id="GO:0016887">
    <property type="term" value="F:ATP hydrolysis activity"/>
    <property type="evidence" value="ECO:0007669"/>
    <property type="project" value="InterPro"/>
</dbReference>
<dbReference type="STRING" id="1120976.SAMN03080606_01719"/>
<accession>A0A1G5GJY8</accession>
<keyword evidence="4" id="KW-0175">Coiled coil</keyword>
<evidence type="ECO:0000256" key="3">
    <source>
        <dbReference type="ARBA" id="ARBA00013368"/>
    </source>
</evidence>
<dbReference type="InterPro" id="IPR027417">
    <property type="entry name" value="P-loop_NTPase"/>
</dbReference>
<feature type="domain" description="Rad50/SbcC-type AAA" evidence="5">
    <location>
        <begin position="5"/>
        <end position="216"/>
    </location>
</feature>
<protein>
    <recommendedName>
        <fullName evidence="3">Nuclease SbcCD subunit C</fullName>
    </recommendedName>
</protein>
<dbReference type="InterPro" id="IPR038729">
    <property type="entry name" value="Rad50/SbcC_AAA"/>
</dbReference>
<dbReference type="AlphaFoldDB" id="A0A1G5GJY8"/>
<dbReference type="GO" id="GO:0004527">
    <property type="term" value="F:exonuclease activity"/>
    <property type="evidence" value="ECO:0007669"/>
    <property type="project" value="UniProtKB-KW"/>
</dbReference>
<feature type="coiled-coil region" evidence="4">
    <location>
        <begin position="266"/>
        <end position="299"/>
    </location>
</feature>
<evidence type="ECO:0000256" key="1">
    <source>
        <dbReference type="ARBA" id="ARBA00006930"/>
    </source>
</evidence>
<dbReference type="Pfam" id="PF13558">
    <property type="entry name" value="SbcC_Walker_B"/>
    <property type="match status" value="1"/>
</dbReference>
<dbReference type="PANTHER" id="PTHR32114">
    <property type="entry name" value="ABC TRANSPORTER ABCH.3"/>
    <property type="match status" value="1"/>
</dbReference>
<keyword evidence="7" id="KW-1185">Reference proteome</keyword>
<proteinExistence type="inferred from homology"/>
<gene>
    <name evidence="6" type="ORF">SAMN03080606_01719</name>
</gene>
<dbReference type="Pfam" id="PF13476">
    <property type="entry name" value="AAA_23"/>
    <property type="match status" value="1"/>
</dbReference>
<sequence length="1047" mass="121015">MRPIKLTMTAFGPYADTEIIDFTKLEGRNIFLITGPTGSGKTTIFDGISYGIYGEASGQERDGENLRSQWADIDKLTYVELEFQLRNKRYTIKRTPRQEKRKSRGEGITEHLPEAELKIWEEDSQVITGVKNVNEKMNEIMGITCDQFRQIMMIPQGDFRRLLTSDSKEREKIMQKIFNTEIYKLVEVKLNEKAKSLKTEALHLKNRLLDIIKKIEADSNIELLELIGAVDINRSELKIELCKEIQKDEEKILQMLKDIEGKDKLLGEKQKERIKAEDNNRKLQERLKLEYEKKQLDNQRDSIFIKKNMLQSNKKAAEILWLEEGYLEKERLVLNKKQKLQEVSGKVKLCSNTLEGAAKNYYLEKDKEVERLELNNRLLQLNEYKKRVESYLVKKNSMLKYEDEFNRLAKEKKRLTDKLIALKAEAKIIAEELETSRKAQNCYIIMKNKLDSLQLVLKKLKQTLQENQKLEEIEKEYLVAQEESKRVEEYLEIAESTYNEMQEEWYKGQAGLLAKDLQQGDLCPVCGSQQHPSLAQLQEGIPSSEELKEKRDQLSQLEKQYKMRTEDYTKASGRKEVQIAIINNLKGELKVLLEDEPVEGEGRPLEIFLQEKVLTQQIEQDKLSLEVRQLEKEKNKMKELEIRNEEVNKEASVTEKSLENTENQYSVASNTFNRERALLEAITQEIPKELLIQEILLAKIDEVSSTYYKRVKLLEELENKYHDSKLKMERVIAEKTAVESAFKEALSFLNDAKEKFDMEVMKAGFIDKAEYQKYKSTKDEIEALEEEIQSYQERLKSISDRYIQITMETAGLTLVELDNLDKEYNVLKEELEEMNSSRTKLYAKIERNNQISKDIEEFEKLILGVEQDYSYIGHLSEIAKGNNTEGLTFERYVLAAFLENVLSAANNRLVPMTSGRYELNRTDQRARSNAQSGLELEVYDHYTGKTRHVKTLSGGEGFKASLALALGLSDVVQSYTGGISLDTIFIDEGFGTLDSESLDGAIGALMELQNSGRLVGIISHVPELKERIGVRLEVQPSRTGSKTRFIL</sequence>
<evidence type="ECO:0000256" key="2">
    <source>
        <dbReference type="ARBA" id="ARBA00011322"/>
    </source>
</evidence>
<dbReference type="Gene3D" id="3.40.50.300">
    <property type="entry name" value="P-loop containing nucleotide triphosphate hydrolases"/>
    <property type="match status" value="2"/>
</dbReference>